<dbReference type="GO" id="GO:0003677">
    <property type="term" value="F:DNA binding"/>
    <property type="evidence" value="ECO:0007669"/>
    <property type="project" value="UniProtKB-KW"/>
</dbReference>
<comment type="similarity">
    <text evidence="1">Belongs to the sigma-70 factor family. ECF subfamily.</text>
</comment>
<dbReference type="Gene3D" id="1.10.1740.10">
    <property type="match status" value="1"/>
</dbReference>
<sequence length="195" mass="22675">MLILSFITNSAIFLERQLLNIHEELITRCKAGDRDAHFRLYKLYKKAMFNVGYRITGREEDAEDALQEAFISAFRNLENYRGDAAFGAWLKRIVVNKAINILKKRRHETMPDNEQWDVAEEEAPVEYKEELTVDRVRKAIGQLPDGYRAVLSLYLLEGYDHQEIAEIMHISESTSKSQLNRAKNKLKEILTTINV</sequence>
<dbReference type="GO" id="GO:0016987">
    <property type="term" value="F:sigma factor activity"/>
    <property type="evidence" value="ECO:0007669"/>
    <property type="project" value="UniProtKB-KW"/>
</dbReference>
<evidence type="ECO:0000313" key="8">
    <source>
        <dbReference type="EMBL" id="MBT1698303.1"/>
    </source>
</evidence>
<reference evidence="8 9" key="1">
    <citation type="submission" date="2021-05" db="EMBL/GenBank/DDBJ databases">
        <title>A Polyphasic approach of four new species of the genus Ohtaekwangia: Ohtaekwangia histidinii sp. nov., Ohtaekwangia cretensis sp. nov., Ohtaekwangia indiensis sp. nov., Ohtaekwangia reichenbachii sp. nov. from diverse environment.</title>
        <authorList>
            <person name="Octaviana S."/>
        </authorList>
    </citation>
    <scope>NUCLEOTIDE SEQUENCE [LARGE SCALE GENOMIC DNA]</scope>
    <source>
        <strain evidence="8 9">PWU4</strain>
    </source>
</reference>
<dbReference type="InterPro" id="IPR013324">
    <property type="entry name" value="RNA_pol_sigma_r3/r4-like"/>
</dbReference>
<dbReference type="Gene3D" id="1.10.10.10">
    <property type="entry name" value="Winged helix-like DNA-binding domain superfamily/Winged helix DNA-binding domain"/>
    <property type="match status" value="1"/>
</dbReference>
<evidence type="ECO:0000256" key="1">
    <source>
        <dbReference type="ARBA" id="ARBA00010641"/>
    </source>
</evidence>
<dbReference type="CDD" id="cd06171">
    <property type="entry name" value="Sigma70_r4"/>
    <property type="match status" value="1"/>
</dbReference>
<proteinExistence type="inferred from homology"/>
<dbReference type="InterPro" id="IPR039425">
    <property type="entry name" value="RNA_pol_sigma-70-like"/>
</dbReference>
<organism evidence="8 9">
    <name type="scientific">Chryseosolibacter histidini</name>
    <dbReference type="NCBI Taxonomy" id="2782349"/>
    <lineage>
        <taxon>Bacteria</taxon>
        <taxon>Pseudomonadati</taxon>
        <taxon>Bacteroidota</taxon>
        <taxon>Cytophagia</taxon>
        <taxon>Cytophagales</taxon>
        <taxon>Chryseotaleaceae</taxon>
        <taxon>Chryseosolibacter</taxon>
    </lineage>
</organism>
<dbReference type="InterPro" id="IPR013325">
    <property type="entry name" value="RNA_pol_sigma_r2"/>
</dbReference>
<keyword evidence="3" id="KW-0731">Sigma factor</keyword>
<dbReference type="SUPFAM" id="SSF88946">
    <property type="entry name" value="Sigma2 domain of RNA polymerase sigma factors"/>
    <property type="match status" value="1"/>
</dbReference>
<keyword evidence="4" id="KW-0238">DNA-binding</keyword>
<dbReference type="InterPro" id="IPR007627">
    <property type="entry name" value="RNA_pol_sigma70_r2"/>
</dbReference>
<evidence type="ECO:0000259" key="6">
    <source>
        <dbReference type="Pfam" id="PF04542"/>
    </source>
</evidence>
<dbReference type="SUPFAM" id="SSF88659">
    <property type="entry name" value="Sigma3 and sigma4 domains of RNA polymerase sigma factors"/>
    <property type="match status" value="1"/>
</dbReference>
<accession>A0AAP2GNS0</accession>
<keyword evidence="5" id="KW-0804">Transcription</keyword>
<dbReference type="GO" id="GO:0006352">
    <property type="term" value="P:DNA-templated transcription initiation"/>
    <property type="evidence" value="ECO:0007669"/>
    <property type="project" value="InterPro"/>
</dbReference>
<dbReference type="InterPro" id="IPR036388">
    <property type="entry name" value="WH-like_DNA-bd_sf"/>
</dbReference>
<dbReference type="NCBIfam" id="TIGR02937">
    <property type="entry name" value="sigma70-ECF"/>
    <property type="match status" value="1"/>
</dbReference>
<name>A0AAP2GNS0_9BACT</name>
<gene>
    <name evidence="8" type="ORF">KK083_15540</name>
</gene>
<dbReference type="Pfam" id="PF04542">
    <property type="entry name" value="Sigma70_r2"/>
    <property type="match status" value="1"/>
</dbReference>
<dbReference type="PANTHER" id="PTHR43133:SF8">
    <property type="entry name" value="RNA POLYMERASE SIGMA FACTOR HI_1459-RELATED"/>
    <property type="match status" value="1"/>
</dbReference>
<keyword evidence="9" id="KW-1185">Reference proteome</keyword>
<keyword evidence="2" id="KW-0805">Transcription regulation</keyword>
<evidence type="ECO:0000256" key="2">
    <source>
        <dbReference type="ARBA" id="ARBA00023015"/>
    </source>
</evidence>
<evidence type="ECO:0000256" key="3">
    <source>
        <dbReference type="ARBA" id="ARBA00023082"/>
    </source>
</evidence>
<dbReference type="Pfam" id="PF08281">
    <property type="entry name" value="Sigma70_r4_2"/>
    <property type="match status" value="1"/>
</dbReference>
<comment type="caution">
    <text evidence="8">The sequence shown here is derived from an EMBL/GenBank/DDBJ whole genome shotgun (WGS) entry which is preliminary data.</text>
</comment>
<dbReference type="PANTHER" id="PTHR43133">
    <property type="entry name" value="RNA POLYMERASE ECF-TYPE SIGMA FACTO"/>
    <property type="match status" value="1"/>
</dbReference>
<evidence type="ECO:0000256" key="4">
    <source>
        <dbReference type="ARBA" id="ARBA00023125"/>
    </source>
</evidence>
<dbReference type="InterPro" id="IPR014284">
    <property type="entry name" value="RNA_pol_sigma-70_dom"/>
</dbReference>
<feature type="domain" description="RNA polymerase sigma-70 region 2" evidence="6">
    <location>
        <begin position="40"/>
        <end position="106"/>
    </location>
</feature>
<dbReference type="InterPro" id="IPR013249">
    <property type="entry name" value="RNA_pol_sigma70_r4_t2"/>
</dbReference>
<dbReference type="Proteomes" id="UP001319200">
    <property type="component" value="Unassembled WGS sequence"/>
</dbReference>
<dbReference type="AlphaFoldDB" id="A0AAP2GNS0"/>
<feature type="domain" description="RNA polymerase sigma factor 70 region 4 type 2" evidence="7">
    <location>
        <begin position="135"/>
        <end position="186"/>
    </location>
</feature>
<evidence type="ECO:0000259" key="7">
    <source>
        <dbReference type="Pfam" id="PF08281"/>
    </source>
</evidence>
<dbReference type="EMBL" id="JAHESF010000014">
    <property type="protein sequence ID" value="MBT1698303.1"/>
    <property type="molecule type" value="Genomic_DNA"/>
</dbReference>
<evidence type="ECO:0000313" key="9">
    <source>
        <dbReference type="Proteomes" id="UP001319200"/>
    </source>
</evidence>
<evidence type="ECO:0000256" key="5">
    <source>
        <dbReference type="ARBA" id="ARBA00023163"/>
    </source>
</evidence>
<protein>
    <submittedName>
        <fullName evidence="8">RNA polymerase sigma factor</fullName>
    </submittedName>
</protein>